<accession>A0A9P6EMV0</accession>
<feature type="compositionally biased region" description="Polar residues" evidence="1">
    <location>
        <begin position="205"/>
        <end position="219"/>
    </location>
</feature>
<dbReference type="Proteomes" id="UP000807306">
    <property type="component" value="Unassembled WGS sequence"/>
</dbReference>
<feature type="compositionally biased region" description="Pro residues" evidence="1">
    <location>
        <begin position="154"/>
        <end position="168"/>
    </location>
</feature>
<feature type="region of interest" description="Disordered" evidence="1">
    <location>
        <begin position="184"/>
        <end position="219"/>
    </location>
</feature>
<dbReference type="EMBL" id="MU157834">
    <property type="protein sequence ID" value="KAF9531763.1"/>
    <property type="molecule type" value="Genomic_DNA"/>
</dbReference>
<feature type="compositionally biased region" description="Polar residues" evidence="1">
    <location>
        <begin position="107"/>
        <end position="116"/>
    </location>
</feature>
<gene>
    <name evidence="2" type="ORF">CPB83DRAFT_868074</name>
</gene>
<protein>
    <submittedName>
        <fullName evidence="2">Uncharacterized protein</fullName>
    </submittedName>
</protein>
<evidence type="ECO:0000256" key="1">
    <source>
        <dbReference type="SAM" id="MobiDB-lite"/>
    </source>
</evidence>
<feature type="compositionally biased region" description="Low complexity" evidence="1">
    <location>
        <begin position="308"/>
        <end position="329"/>
    </location>
</feature>
<organism evidence="2 3">
    <name type="scientific">Crepidotus variabilis</name>
    <dbReference type="NCBI Taxonomy" id="179855"/>
    <lineage>
        <taxon>Eukaryota</taxon>
        <taxon>Fungi</taxon>
        <taxon>Dikarya</taxon>
        <taxon>Basidiomycota</taxon>
        <taxon>Agaricomycotina</taxon>
        <taxon>Agaricomycetes</taxon>
        <taxon>Agaricomycetidae</taxon>
        <taxon>Agaricales</taxon>
        <taxon>Agaricineae</taxon>
        <taxon>Crepidotaceae</taxon>
        <taxon>Crepidotus</taxon>
    </lineage>
</organism>
<name>A0A9P6EMV0_9AGAR</name>
<feature type="compositionally biased region" description="Low complexity" evidence="1">
    <location>
        <begin position="184"/>
        <end position="194"/>
    </location>
</feature>
<keyword evidence="3" id="KW-1185">Reference proteome</keyword>
<dbReference type="AlphaFoldDB" id="A0A9P6EMV0"/>
<dbReference type="OrthoDB" id="3260393at2759"/>
<evidence type="ECO:0000313" key="2">
    <source>
        <dbReference type="EMBL" id="KAF9531763.1"/>
    </source>
</evidence>
<sequence>MFSSPYSPFFTSGLLSQPLAMPPRAVSSSPKAELAARRGSLPESSTASNDSSAFYVTLQPRRDIKEYLSFLSLDLAESQSMRSASLKRKASSIEQKRPFRFPRIAETPSTRASTPLRSRFSRDSLRTIPSPKPAPSITLPELPNTPAASAFSSPPAPVQPQSAPPRLPSLPVLPALDFPVPSTSSSAIVSPISSRTPTRPLPSKRFSNTSKITSSTVSTRARRFNRSEALAALEGHRCQTHTQCRSAPLPILVQKRPVHFQRHNNFMSLSDDEESDDDSDFGADDELEPMDLMNIFNPLLEPEDVVLPSPAAPSHSSSIRRIQSSQPSSRRQRSRTNWFPLKSFIDLHGDHPSASANDDESNWSWRSFIEVSNVS</sequence>
<feature type="compositionally biased region" description="Polar residues" evidence="1">
    <location>
        <begin position="42"/>
        <end position="54"/>
    </location>
</feature>
<feature type="region of interest" description="Disordered" evidence="1">
    <location>
        <begin position="305"/>
        <end position="336"/>
    </location>
</feature>
<feature type="region of interest" description="Disordered" evidence="1">
    <location>
        <begin position="13"/>
        <end position="55"/>
    </location>
</feature>
<comment type="caution">
    <text evidence="2">The sequence shown here is derived from an EMBL/GenBank/DDBJ whole genome shotgun (WGS) entry which is preliminary data.</text>
</comment>
<proteinExistence type="predicted"/>
<reference evidence="2" key="1">
    <citation type="submission" date="2020-11" db="EMBL/GenBank/DDBJ databases">
        <authorList>
            <consortium name="DOE Joint Genome Institute"/>
            <person name="Ahrendt S."/>
            <person name="Riley R."/>
            <person name="Andreopoulos W."/>
            <person name="Labutti K."/>
            <person name="Pangilinan J."/>
            <person name="Ruiz-Duenas F.J."/>
            <person name="Barrasa J.M."/>
            <person name="Sanchez-Garcia M."/>
            <person name="Camarero S."/>
            <person name="Miyauchi S."/>
            <person name="Serrano A."/>
            <person name="Linde D."/>
            <person name="Babiker R."/>
            <person name="Drula E."/>
            <person name="Ayuso-Fernandez I."/>
            <person name="Pacheco R."/>
            <person name="Padilla G."/>
            <person name="Ferreira P."/>
            <person name="Barriuso J."/>
            <person name="Kellner H."/>
            <person name="Castanera R."/>
            <person name="Alfaro M."/>
            <person name="Ramirez L."/>
            <person name="Pisabarro A.G."/>
            <person name="Kuo A."/>
            <person name="Tritt A."/>
            <person name="Lipzen A."/>
            <person name="He G."/>
            <person name="Yan M."/>
            <person name="Ng V."/>
            <person name="Cullen D."/>
            <person name="Martin F."/>
            <person name="Rosso M.-N."/>
            <person name="Henrissat B."/>
            <person name="Hibbett D."/>
            <person name="Martinez A.T."/>
            <person name="Grigoriev I.V."/>
        </authorList>
    </citation>
    <scope>NUCLEOTIDE SEQUENCE</scope>
    <source>
        <strain evidence="2">CBS 506.95</strain>
    </source>
</reference>
<evidence type="ECO:0000313" key="3">
    <source>
        <dbReference type="Proteomes" id="UP000807306"/>
    </source>
</evidence>
<feature type="region of interest" description="Disordered" evidence="1">
    <location>
        <begin position="103"/>
        <end position="170"/>
    </location>
</feature>